<evidence type="ECO:0000313" key="2">
    <source>
        <dbReference type="Proteomes" id="UP000356253"/>
    </source>
</evidence>
<proteinExistence type="predicted"/>
<keyword evidence="2" id="KW-1185">Reference proteome</keyword>
<organism evidence="1 2">
    <name type="scientific">Mesonia oceanica</name>
    <dbReference type="NCBI Taxonomy" id="2687242"/>
    <lineage>
        <taxon>Bacteria</taxon>
        <taxon>Pseudomonadati</taxon>
        <taxon>Bacteroidota</taxon>
        <taxon>Flavobacteriia</taxon>
        <taxon>Flavobacteriales</taxon>
        <taxon>Flavobacteriaceae</taxon>
        <taxon>Mesonia</taxon>
    </lineage>
</organism>
<comment type="caution">
    <text evidence="1">The sequence shown here is derived from an EMBL/GenBank/DDBJ whole genome shotgun (WGS) entry which is preliminary data.</text>
</comment>
<dbReference type="Proteomes" id="UP000356253">
    <property type="component" value="Unassembled WGS sequence"/>
</dbReference>
<sequence>MYSKIIIAEDLASINEGIAQLSKKLGISSITQVQYCDEAYLKVKKAINDKQPYELLITDLSFKASHREENYTKGEELIAALKAKHTHLKIIVFSIEDRPTKIKNLMNMGIDAYVCKDRTGLKELEEAIKETWSGNIYLSPQIANKMGNDQLEIDDFDIKLLNYLAEGYSQEEISKLFKSKNISPSSLSSIEKRVSRLKIHLGAKNTYQLIALSKDIGLI</sequence>
<reference evidence="1" key="1">
    <citation type="submission" date="2019-09" db="EMBL/GenBank/DDBJ databases">
        <authorList>
            <person name="Rodrigo-Torres L."/>
            <person name="Arahal R. D."/>
            <person name="Lucena T."/>
        </authorList>
    </citation>
    <scope>NUCLEOTIDE SEQUENCE</scope>
    <source>
        <strain evidence="1">ISS653</strain>
    </source>
</reference>
<name>A0AC61Y769_9FLAO</name>
<accession>A0AC61Y769</accession>
<protein>
    <submittedName>
        <fullName evidence="1">Transcriptional regulatory protein RcsB</fullName>
    </submittedName>
</protein>
<dbReference type="EMBL" id="CABVMM010000005">
    <property type="protein sequence ID" value="VVV00243.1"/>
    <property type="molecule type" value="Genomic_DNA"/>
</dbReference>
<gene>
    <name evidence="1" type="primary">rcsB</name>
    <name evidence="1" type="ORF">FVB9532_01508</name>
</gene>
<evidence type="ECO:0000313" key="1">
    <source>
        <dbReference type="EMBL" id="VVV00243.1"/>
    </source>
</evidence>